<dbReference type="EMBL" id="GBXM01042563">
    <property type="protein sequence ID" value="JAH66014.1"/>
    <property type="molecule type" value="Transcribed_RNA"/>
</dbReference>
<feature type="transmembrane region" description="Helical" evidence="1">
    <location>
        <begin position="15"/>
        <end position="35"/>
    </location>
</feature>
<evidence type="ECO:0000256" key="1">
    <source>
        <dbReference type="SAM" id="Phobius"/>
    </source>
</evidence>
<reference evidence="2" key="2">
    <citation type="journal article" date="2015" name="Fish Shellfish Immunol.">
        <title>Early steps in the European eel (Anguilla anguilla)-Vibrio vulnificus interaction in the gills: Role of the RtxA13 toxin.</title>
        <authorList>
            <person name="Callol A."/>
            <person name="Pajuelo D."/>
            <person name="Ebbesson L."/>
            <person name="Teles M."/>
            <person name="MacKenzie S."/>
            <person name="Amaro C."/>
        </authorList>
    </citation>
    <scope>NUCLEOTIDE SEQUENCE</scope>
</reference>
<organism evidence="2">
    <name type="scientific">Anguilla anguilla</name>
    <name type="common">European freshwater eel</name>
    <name type="synonym">Muraena anguilla</name>
    <dbReference type="NCBI Taxonomy" id="7936"/>
    <lineage>
        <taxon>Eukaryota</taxon>
        <taxon>Metazoa</taxon>
        <taxon>Chordata</taxon>
        <taxon>Craniata</taxon>
        <taxon>Vertebrata</taxon>
        <taxon>Euteleostomi</taxon>
        <taxon>Actinopterygii</taxon>
        <taxon>Neopterygii</taxon>
        <taxon>Teleostei</taxon>
        <taxon>Anguilliformes</taxon>
        <taxon>Anguillidae</taxon>
        <taxon>Anguilla</taxon>
    </lineage>
</organism>
<sequence>MAAFIFYSESEPDWILSKVLLLLTMCLYTFLYYIIST</sequence>
<keyword evidence="1" id="KW-0812">Transmembrane</keyword>
<keyword evidence="1" id="KW-1133">Transmembrane helix</keyword>
<keyword evidence="1" id="KW-0472">Membrane</keyword>
<protein>
    <submittedName>
        <fullName evidence="2">Uncharacterized protein</fullName>
    </submittedName>
</protein>
<proteinExistence type="predicted"/>
<evidence type="ECO:0000313" key="2">
    <source>
        <dbReference type="EMBL" id="JAH66014.1"/>
    </source>
</evidence>
<accession>A0A0E9UJH3</accession>
<dbReference type="AlphaFoldDB" id="A0A0E9UJH3"/>
<reference evidence="2" key="1">
    <citation type="submission" date="2014-11" db="EMBL/GenBank/DDBJ databases">
        <authorList>
            <person name="Amaro Gonzalez C."/>
        </authorList>
    </citation>
    <scope>NUCLEOTIDE SEQUENCE</scope>
</reference>
<name>A0A0E9UJH3_ANGAN</name>